<gene>
    <name evidence="1" type="ORF">X975_16764</name>
</gene>
<evidence type="ECO:0000313" key="2">
    <source>
        <dbReference type="Proteomes" id="UP000054359"/>
    </source>
</evidence>
<proteinExistence type="predicted"/>
<evidence type="ECO:0000313" key="1">
    <source>
        <dbReference type="EMBL" id="KFM74022.1"/>
    </source>
</evidence>
<protein>
    <submittedName>
        <fullName evidence="1">Uncharacterized protein</fullName>
    </submittedName>
</protein>
<dbReference type="EMBL" id="KK118854">
    <property type="protein sequence ID" value="KFM74022.1"/>
    <property type="molecule type" value="Genomic_DNA"/>
</dbReference>
<dbReference type="Proteomes" id="UP000054359">
    <property type="component" value="Unassembled WGS sequence"/>
</dbReference>
<sequence length="57" mass="6680">MFHEIITDIKKEFQDKFQDFDSLKTKLSLLNNSVEIEVSEVPCDLQMEICDLQADPF</sequence>
<name>A0A087U9I3_STEMI</name>
<reference evidence="1 2" key="1">
    <citation type="submission" date="2013-11" db="EMBL/GenBank/DDBJ databases">
        <title>Genome sequencing of Stegodyphus mimosarum.</title>
        <authorList>
            <person name="Bechsgaard J."/>
        </authorList>
    </citation>
    <scope>NUCLEOTIDE SEQUENCE [LARGE SCALE GENOMIC DNA]</scope>
</reference>
<accession>A0A087U9I3</accession>
<organism evidence="1 2">
    <name type="scientific">Stegodyphus mimosarum</name>
    <name type="common">African social velvet spider</name>
    <dbReference type="NCBI Taxonomy" id="407821"/>
    <lineage>
        <taxon>Eukaryota</taxon>
        <taxon>Metazoa</taxon>
        <taxon>Ecdysozoa</taxon>
        <taxon>Arthropoda</taxon>
        <taxon>Chelicerata</taxon>
        <taxon>Arachnida</taxon>
        <taxon>Araneae</taxon>
        <taxon>Araneomorphae</taxon>
        <taxon>Entelegynae</taxon>
        <taxon>Eresoidea</taxon>
        <taxon>Eresidae</taxon>
        <taxon>Stegodyphus</taxon>
    </lineage>
</organism>
<feature type="non-terminal residue" evidence="1">
    <location>
        <position position="57"/>
    </location>
</feature>
<keyword evidence="2" id="KW-1185">Reference proteome</keyword>
<dbReference type="AlphaFoldDB" id="A0A087U9I3"/>